<feature type="domain" description="Core-binding (CB)" evidence="6">
    <location>
        <begin position="310"/>
        <end position="376"/>
    </location>
</feature>
<feature type="domain" description="Tyr recombinase" evidence="5">
    <location>
        <begin position="100"/>
        <end position="294"/>
    </location>
</feature>
<evidence type="ECO:0000259" key="5">
    <source>
        <dbReference type="PROSITE" id="PS51898"/>
    </source>
</evidence>
<dbReference type="EMBL" id="SMKO01000030">
    <property type="protein sequence ID" value="TDD06810.1"/>
    <property type="molecule type" value="Genomic_DNA"/>
</dbReference>
<dbReference type="GO" id="GO:0015074">
    <property type="term" value="P:DNA integration"/>
    <property type="evidence" value="ECO:0007669"/>
    <property type="project" value="InterPro"/>
</dbReference>
<evidence type="ECO:0000256" key="4">
    <source>
        <dbReference type="PROSITE-ProRule" id="PRU01248"/>
    </source>
</evidence>
<dbReference type="Pfam" id="PF00589">
    <property type="entry name" value="Phage_integrase"/>
    <property type="match status" value="1"/>
</dbReference>
<evidence type="ECO:0000256" key="2">
    <source>
        <dbReference type="ARBA" id="ARBA00023125"/>
    </source>
</evidence>
<keyword evidence="2 4" id="KW-0238">DNA-binding</keyword>
<evidence type="ECO:0000313" key="7">
    <source>
        <dbReference type="EMBL" id="TDD06810.1"/>
    </source>
</evidence>
<dbReference type="InterPro" id="IPR050090">
    <property type="entry name" value="Tyrosine_recombinase_XerCD"/>
</dbReference>
<dbReference type="PANTHER" id="PTHR30349:SF41">
    <property type="entry name" value="INTEGRASE_RECOMBINASE PROTEIN MJ0367-RELATED"/>
    <property type="match status" value="1"/>
</dbReference>
<reference evidence="7 8" key="1">
    <citation type="submission" date="2019-03" db="EMBL/GenBank/DDBJ databases">
        <title>Draft genome sequences of novel Actinobacteria.</title>
        <authorList>
            <person name="Sahin N."/>
            <person name="Ay H."/>
            <person name="Saygin H."/>
        </authorList>
    </citation>
    <scope>NUCLEOTIDE SEQUENCE [LARGE SCALE GENOMIC DNA]</scope>
    <source>
        <strain evidence="7 8">KC310</strain>
    </source>
</reference>
<comment type="caution">
    <text evidence="7">The sequence shown here is derived from an EMBL/GenBank/DDBJ whole genome shotgun (WGS) entry which is preliminary data.</text>
</comment>
<name>A0A4R4W1N1_9ACTN</name>
<accession>A0A4R4W1N1</accession>
<comment type="similarity">
    <text evidence="1">Belongs to the 'phage' integrase family.</text>
</comment>
<dbReference type="Gene3D" id="1.10.443.10">
    <property type="entry name" value="Intergrase catalytic core"/>
    <property type="match status" value="1"/>
</dbReference>
<evidence type="ECO:0000256" key="3">
    <source>
        <dbReference type="ARBA" id="ARBA00023172"/>
    </source>
</evidence>
<dbReference type="Proteomes" id="UP000295258">
    <property type="component" value="Unassembled WGS sequence"/>
</dbReference>
<dbReference type="InterPro" id="IPR013762">
    <property type="entry name" value="Integrase-like_cat_sf"/>
</dbReference>
<organism evidence="7 8">
    <name type="scientific">Nonomuraea deserti</name>
    <dbReference type="NCBI Taxonomy" id="1848322"/>
    <lineage>
        <taxon>Bacteria</taxon>
        <taxon>Bacillati</taxon>
        <taxon>Actinomycetota</taxon>
        <taxon>Actinomycetes</taxon>
        <taxon>Streptosporangiales</taxon>
        <taxon>Streptosporangiaceae</taxon>
        <taxon>Nonomuraea</taxon>
    </lineage>
</organism>
<dbReference type="PANTHER" id="PTHR30349">
    <property type="entry name" value="PHAGE INTEGRASE-RELATED"/>
    <property type="match status" value="1"/>
</dbReference>
<dbReference type="InterPro" id="IPR011010">
    <property type="entry name" value="DNA_brk_join_enz"/>
</dbReference>
<dbReference type="RefSeq" id="WP_132595701.1">
    <property type="nucleotide sequence ID" value="NZ_SMKO01000030.1"/>
</dbReference>
<keyword evidence="8" id="KW-1185">Reference proteome</keyword>
<evidence type="ECO:0000313" key="8">
    <source>
        <dbReference type="Proteomes" id="UP000295258"/>
    </source>
</evidence>
<sequence length="376" mass="41309">MTTLREAVDRYLAIRRSLGYKLKAEGRMLGQFVVFCDTRGLDHVTVAAAVEWATTPAGADTSWWAARLTVIREFARFQAAFDTHTEVPPTALLPRTGDRCEPHLYSPAEITAMLQAARRFKNPLRAATVEAFIGLMAATGIRTGEAMGLDRGDVDLDSPILLIRGTKFGKSRLVPLHSSTAEHLAAYQERRDELCPHPSTTAFFVSCDGTRLNHHSASTAFARVLKTAAITAPAGTAKPRLYDLRHTFAVTTMANWYATGADVAHLLPASVDLPRTHQPRDHVLVSARLPATDGRSRQATGSRLGGIIMTSLAPIMQGYFTERLTDRRASEHTIAAYRDTFRLLLHYAQAELGRPPAALDLADIDVHFVSSFLDHL</sequence>
<gene>
    <name evidence="7" type="ORF">E1292_14740</name>
</gene>
<dbReference type="InterPro" id="IPR002104">
    <property type="entry name" value="Integrase_catalytic"/>
</dbReference>
<protein>
    <submittedName>
        <fullName evidence="7">Integrase</fullName>
    </submittedName>
</protein>
<dbReference type="GO" id="GO:0006310">
    <property type="term" value="P:DNA recombination"/>
    <property type="evidence" value="ECO:0007669"/>
    <property type="project" value="UniProtKB-KW"/>
</dbReference>
<dbReference type="PROSITE" id="PS51898">
    <property type="entry name" value="TYR_RECOMBINASE"/>
    <property type="match status" value="1"/>
</dbReference>
<evidence type="ECO:0000259" key="6">
    <source>
        <dbReference type="PROSITE" id="PS51900"/>
    </source>
</evidence>
<keyword evidence="3" id="KW-0233">DNA recombination</keyword>
<proteinExistence type="inferred from homology"/>
<evidence type="ECO:0000256" key="1">
    <source>
        <dbReference type="ARBA" id="ARBA00008857"/>
    </source>
</evidence>
<dbReference type="AlphaFoldDB" id="A0A4R4W1N1"/>
<dbReference type="SUPFAM" id="SSF56349">
    <property type="entry name" value="DNA breaking-rejoining enzymes"/>
    <property type="match status" value="1"/>
</dbReference>
<dbReference type="InterPro" id="IPR044068">
    <property type="entry name" value="CB"/>
</dbReference>
<dbReference type="PROSITE" id="PS51900">
    <property type="entry name" value="CB"/>
    <property type="match status" value="1"/>
</dbReference>
<dbReference type="GO" id="GO:0003677">
    <property type="term" value="F:DNA binding"/>
    <property type="evidence" value="ECO:0007669"/>
    <property type="project" value="UniProtKB-UniRule"/>
</dbReference>